<dbReference type="EMBL" id="UGGU01000003">
    <property type="protein sequence ID" value="STO31125.1"/>
    <property type="molecule type" value="Genomic_DNA"/>
</dbReference>
<dbReference type="RefSeq" id="WP_115269144.1">
    <property type="nucleotide sequence ID" value="NZ_UGGU01000003.1"/>
</dbReference>
<sequence>MNKKILVLVILALFITSCGSIVARKDRSQIVKFENTKIVPDKYKIIFYKINYPESPQEKDLFYKEFDILTSKMLVYKKDINLIIPLELYKDLLNLQKREVRESEKIYFKQAYLLTDEEKEFLDKNIVIKTPNNSGSVQKYLNKQVFYWYSYLEREYLYNPDQYYTELDKDKIVDEIFKNRKFFSNTALTLMDDLVIEVGLDQLEKAKDLIYPLYIETDILSQTKMAEFKSKIIIIDGRIEDMVIPGKILLINNLNVKNVKDYEISTEIIDVIGPLNLIPKLEDNKSLKLKDIQKFDVKHVPNSVLKKATLKKEDTKRETVNFGTVETKWRID</sequence>
<dbReference type="OrthoDB" id="85456at2"/>
<dbReference type="Proteomes" id="UP000255328">
    <property type="component" value="Unassembled WGS sequence"/>
</dbReference>
<evidence type="ECO:0008006" key="3">
    <source>
        <dbReference type="Google" id="ProtNLM"/>
    </source>
</evidence>
<reference evidence="1 2" key="1">
    <citation type="submission" date="2018-06" db="EMBL/GenBank/DDBJ databases">
        <authorList>
            <consortium name="Pathogen Informatics"/>
            <person name="Doyle S."/>
        </authorList>
    </citation>
    <scope>NUCLEOTIDE SEQUENCE [LARGE SCALE GENOMIC DNA]</scope>
    <source>
        <strain evidence="1 2">NCTC10723</strain>
    </source>
</reference>
<dbReference type="PROSITE" id="PS51257">
    <property type="entry name" value="PROKAR_LIPOPROTEIN"/>
    <property type="match status" value="1"/>
</dbReference>
<organism evidence="1 2">
    <name type="scientific">Fusobacterium necrogenes</name>
    <dbReference type="NCBI Taxonomy" id="858"/>
    <lineage>
        <taxon>Bacteria</taxon>
        <taxon>Fusobacteriati</taxon>
        <taxon>Fusobacteriota</taxon>
        <taxon>Fusobacteriia</taxon>
        <taxon>Fusobacteriales</taxon>
        <taxon>Fusobacteriaceae</taxon>
        <taxon>Fusobacterium</taxon>
    </lineage>
</organism>
<name>A0A377GVZ8_9FUSO</name>
<gene>
    <name evidence="1" type="ORF">NCTC10723_00565</name>
</gene>
<accession>A0A377GVZ8</accession>
<proteinExistence type="predicted"/>
<evidence type="ECO:0000313" key="1">
    <source>
        <dbReference type="EMBL" id="STO31125.1"/>
    </source>
</evidence>
<dbReference type="AlphaFoldDB" id="A0A377GVZ8"/>
<keyword evidence="2" id="KW-1185">Reference proteome</keyword>
<evidence type="ECO:0000313" key="2">
    <source>
        <dbReference type="Proteomes" id="UP000255328"/>
    </source>
</evidence>
<protein>
    <recommendedName>
        <fullName evidence="3">Lipoprotein</fullName>
    </recommendedName>
</protein>